<name>A0ABR9K752_9ACTN</name>
<proteinExistence type="predicted"/>
<dbReference type="RefSeq" id="WP_420538707.1">
    <property type="nucleotide sequence ID" value="NZ_BAAASY010000019.1"/>
</dbReference>
<gene>
    <name evidence="1" type="ORF">H4W81_000372</name>
</gene>
<reference evidence="1 2" key="1">
    <citation type="submission" date="2020-10" db="EMBL/GenBank/DDBJ databases">
        <title>Sequencing the genomes of 1000 actinobacteria strains.</title>
        <authorList>
            <person name="Klenk H.-P."/>
        </authorList>
    </citation>
    <scope>NUCLEOTIDE SEQUENCE [LARGE SCALE GENOMIC DNA]</scope>
    <source>
        <strain evidence="1 2">DSM 43748</strain>
    </source>
</reference>
<comment type="caution">
    <text evidence="1">The sequence shown here is derived from an EMBL/GenBank/DDBJ whole genome shotgun (WGS) entry which is preliminary data.</text>
</comment>
<keyword evidence="2" id="KW-1185">Reference proteome</keyword>
<dbReference type="EMBL" id="JADBEF010000001">
    <property type="protein sequence ID" value="MBE1557593.1"/>
    <property type="molecule type" value="Genomic_DNA"/>
</dbReference>
<sequence length="130" mass="13767">MIREVGGAVPVAAAHCTACDYRDPGKPCIAWNDEQARAHLVDALMGDAIALLANLPEQPLDDKIAGAVGLLVDEQAPVQLFADIAYDSGDARCRLHQTGHRLVIKPPRCGRLCPGGFTLDDFASTPPPPS</sequence>
<organism evidence="1 2">
    <name type="scientific">Nonomuraea africana</name>
    <dbReference type="NCBI Taxonomy" id="46171"/>
    <lineage>
        <taxon>Bacteria</taxon>
        <taxon>Bacillati</taxon>
        <taxon>Actinomycetota</taxon>
        <taxon>Actinomycetes</taxon>
        <taxon>Streptosporangiales</taxon>
        <taxon>Streptosporangiaceae</taxon>
        <taxon>Nonomuraea</taxon>
    </lineage>
</organism>
<evidence type="ECO:0000313" key="1">
    <source>
        <dbReference type="EMBL" id="MBE1557593.1"/>
    </source>
</evidence>
<dbReference type="Proteomes" id="UP000661607">
    <property type="component" value="Unassembled WGS sequence"/>
</dbReference>
<evidence type="ECO:0000313" key="2">
    <source>
        <dbReference type="Proteomes" id="UP000661607"/>
    </source>
</evidence>
<protein>
    <submittedName>
        <fullName evidence="1">Zn-ribbon and HTH transcriptional regulator</fullName>
    </submittedName>
</protein>
<accession>A0ABR9K752</accession>